<dbReference type="EMBL" id="CM042048">
    <property type="protein sequence ID" value="KAI3759536.1"/>
    <property type="molecule type" value="Genomic_DNA"/>
</dbReference>
<sequence>MTEKLLIKTTPNRNPNLKREKKTKKTDFLFTLSAICNIYLANTVSVQLVLHSPPPELPPPPSLYLNTSEFFTI</sequence>
<proteinExistence type="predicted"/>
<keyword evidence="2" id="KW-1185">Reference proteome</keyword>
<name>A0ACB9EM41_ARCLA</name>
<protein>
    <submittedName>
        <fullName evidence="1">Uncharacterized protein</fullName>
    </submittedName>
</protein>
<gene>
    <name evidence="1" type="ORF">L6452_07423</name>
</gene>
<dbReference type="Proteomes" id="UP001055879">
    <property type="component" value="Linkage Group LG02"/>
</dbReference>
<organism evidence="1 2">
    <name type="scientific">Arctium lappa</name>
    <name type="common">Greater burdock</name>
    <name type="synonym">Lappa major</name>
    <dbReference type="NCBI Taxonomy" id="4217"/>
    <lineage>
        <taxon>Eukaryota</taxon>
        <taxon>Viridiplantae</taxon>
        <taxon>Streptophyta</taxon>
        <taxon>Embryophyta</taxon>
        <taxon>Tracheophyta</taxon>
        <taxon>Spermatophyta</taxon>
        <taxon>Magnoliopsida</taxon>
        <taxon>eudicotyledons</taxon>
        <taxon>Gunneridae</taxon>
        <taxon>Pentapetalae</taxon>
        <taxon>asterids</taxon>
        <taxon>campanulids</taxon>
        <taxon>Asterales</taxon>
        <taxon>Asteraceae</taxon>
        <taxon>Carduoideae</taxon>
        <taxon>Cardueae</taxon>
        <taxon>Arctiinae</taxon>
        <taxon>Arctium</taxon>
    </lineage>
</organism>
<evidence type="ECO:0000313" key="1">
    <source>
        <dbReference type="EMBL" id="KAI3759536.1"/>
    </source>
</evidence>
<accession>A0ACB9EM41</accession>
<reference evidence="2" key="1">
    <citation type="journal article" date="2022" name="Mol. Ecol. Resour.">
        <title>The genomes of chicory, endive, great burdock and yacon provide insights into Asteraceae palaeo-polyploidization history and plant inulin production.</title>
        <authorList>
            <person name="Fan W."/>
            <person name="Wang S."/>
            <person name="Wang H."/>
            <person name="Wang A."/>
            <person name="Jiang F."/>
            <person name="Liu H."/>
            <person name="Zhao H."/>
            <person name="Xu D."/>
            <person name="Zhang Y."/>
        </authorList>
    </citation>
    <scope>NUCLEOTIDE SEQUENCE [LARGE SCALE GENOMIC DNA]</scope>
    <source>
        <strain evidence="2">cv. Niubang</strain>
    </source>
</reference>
<reference evidence="1 2" key="2">
    <citation type="journal article" date="2022" name="Mol. Ecol. Resour.">
        <title>The genomes of chicory, endive, great burdock and yacon provide insights into Asteraceae paleo-polyploidization history and plant inulin production.</title>
        <authorList>
            <person name="Fan W."/>
            <person name="Wang S."/>
            <person name="Wang H."/>
            <person name="Wang A."/>
            <person name="Jiang F."/>
            <person name="Liu H."/>
            <person name="Zhao H."/>
            <person name="Xu D."/>
            <person name="Zhang Y."/>
        </authorList>
    </citation>
    <scope>NUCLEOTIDE SEQUENCE [LARGE SCALE GENOMIC DNA]</scope>
    <source>
        <strain evidence="2">cv. Niubang</strain>
    </source>
</reference>
<comment type="caution">
    <text evidence="1">The sequence shown here is derived from an EMBL/GenBank/DDBJ whole genome shotgun (WGS) entry which is preliminary data.</text>
</comment>
<evidence type="ECO:0000313" key="2">
    <source>
        <dbReference type="Proteomes" id="UP001055879"/>
    </source>
</evidence>